<keyword evidence="2" id="KW-0238">DNA-binding</keyword>
<proteinExistence type="predicted"/>
<evidence type="ECO:0000259" key="4">
    <source>
        <dbReference type="PROSITE" id="PS01124"/>
    </source>
</evidence>
<evidence type="ECO:0000256" key="2">
    <source>
        <dbReference type="ARBA" id="ARBA00023125"/>
    </source>
</evidence>
<name>A0A222FHA8_9GAMM</name>
<dbReference type="InterPro" id="IPR009057">
    <property type="entry name" value="Homeodomain-like_sf"/>
</dbReference>
<gene>
    <name evidence="5" type="ORF">CHH28_05325</name>
</gene>
<dbReference type="KEGG" id="bsan:CHH28_05325"/>
<dbReference type="EMBL" id="CP022530">
    <property type="protein sequence ID" value="ASP38140.1"/>
    <property type="molecule type" value="Genomic_DNA"/>
</dbReference>
<evidence type="ECO:0000313" key="6">
    <source>
        <dbReference type="Proteomes" id="UP000202440"/>
    </source>
</evidence>
<keyword evidence="6" id="KW-1185">Reference proteome</keyword>
<dbReference type="Pfam" id="PF12625">
    <property type="entry name" value="Arabinose_bd"/>
    <property type="match status" value="1"/>
</dbReference>
<keyword evidence="1" id="KW-0805">Transcription regulation</keyword>
<dbReference type="PANTHER" id="PTHR47894:SF1">
    <property type="entry name" value="HTH-TYPE TRANSCRIPTIONAL REGULATOR VQSM"/>
    <property type="match status" value="1"/>
</dbReference>
<accession>A0A222FHA8</accession>
<dbReference type="AlphaFoldDB" id="A0A222FHA8"/>
<sequence length="318" mass="36484">MIWMLDQAQAMGVSRAWLCQQCAIDTSQLYRADARVEQLWVTRLWQCLQQAVPNEPVSLYCGQAVSLAPLPLLHDALFASDSLGAALTRLQRAQHLVAQSVRVELQPCPLGMTIDFEATQPLSQHTLEVALVGWLHISRALLGRMPRLLAVQLGAQPTGLIHWRCWLPDLVLTERYRFTIAWSDWQQPRRGGHDHAWPLVQQQLQQLRHHQWVGYVRHCLHQMLALGCADRRSVASALHISVSTLQRRLRQHGLSFQQLLQQHRQTWACRWLLQGVPLSDIAQRLGYQDQTAFQRAFRHWLGCTPRQWQQGQLNSLAG</sequence>
<dbReference type="PRINTS" id="PR00032">
    <property type="entry name" value="HTHARAC"/>
</dbReference>
<dbReference type="SUPFAM" id="SSF46689">
    <property type="entry name" value="Homeodomain-like"/>
    <property type="match status" value="1"/>
</dbReference>
<dbReference type="PROSITE" id="PS01124">
    <property type="entry name" value="HTH_ARAC_FAMILY_2"/>
    <property type="match status" value="1"/>
</dbReference>
<dbReference type="PANTHER" id="PTHR47894">
    <property type="entry name" value="HTH-TYPE TRANSCRIPTIONAL REGULATOR GADX"/>
    <property type="match status" value="1"/>
</dbReference>
<evidence type="ECO:0000256" key="3">
    <source>
        <dbReference type="ARBA" id="ARBA00023163"/>
    </source>
</evidence>
<dbReference type="GO" id="GO:0000976">
    <property type="term" value="F:transcription cis-regulatory region binding"/>
    <property type="evidence" value="ECO:0007669"/>
    <property type="project" value="TreeGrafter"/>
</dbReference>
<protein>
    <recommendedName>
        <fullName evidence="4">HTH araC/xylS-type domain-containing protein</fullName>
    </recommendedName>
</protein>
<evidence type="ECO:0000256" key="1">
    <source>
        <dbReference type="ARBA" id="ARBA00023015"/>
    </source>
</evidence>
<dbReference type="Pfam" id="PF12833">
    <property type="entry name" value="HTH_18"/>
    <property type="match status" value="1"/>
</dbReference>
<dbReference type="Proteomes" id="UP000202440">
    <property type="component" value="Chromosome"/>
</dbReference>
<dbReference type="SMART" id="SM00342">
    <property type="entry name" value="HTH_ARAC"/>
    <property type="match status" value="1"/>
</dbReference>
<keyword evidence="3" id="KW-0804">Transcription</keyword>
<dbReference type="InterPro" id="IPR020449">
    <property type="entry name" value="Tscrpt_reg_AraC-type_HTH"/>
</dbReference>
<reference evidence="5 6" key="1">
    <citation type="submission" date="2017-07" db="EMBL/GenBank/DDBJ databases">
        <title>Annotated genome sequence of Bacterioplanes sanyensis isolated from Red Sea.</title>
        <authorList>
            <person name="Rehman Z.U."/>
        </authorList>
    </citation>
    <scope>NUCLEOTIDE SEQUENCE [LARGE SCALE GENOMIC DNA]</scope>
    <source>
        <strain evidence="5 6">NV9</strain>
    </source>
</reference>
<dbReference type="GO" id="GO:0005829">
    <property type="term" value="C:cytosol"/>
    <property type="evidence" value="ECO:0007669"/>
    <property type="project" value="TreeGrafter"/>
</dbReference>
<dbReference type="InterPro" id="IPR032687">
    <property type="entry name" value="AraC-type_N"/>
</dbReference>
<feature type="domain" description="HTH araC/xylS-type" evidence="4">
    <location>
        <begin position="210"/>
        <end position="311"/>
    </location>
</feature>
<organism evidence="5 6">
    <name type="scientific">Bacterioplanes sanyensis</name>
    <dbReference type="NCBI Taxonomy" id="1249553"/>
    <lineage>
        <taxon>Bacteria</taxon>
        <taxon>Pseudomonadati</taxon>
        <taxon>Pseudomonadota</taxon>
        <taxon>Gammaproteobacteria</taxon>
        <taxon>Oceanospirillales</taxon>
        <taxon>Oceanospirillaceae</taxon>
        <taxon>Bacterioplanes</taxon>
    </lineage>
</organism>
<dbReference type="Gene3D" id="1.10.10.60">
    <property type="entry name" value="Homeodomain-like"/>
    <property type="match status" value="1"/>
</dbReference>
<evidence type="ECO:0000313" key="5">
    <source>
        <dbReference type="EMBL" id="ASP38140.1"/>
    </source>
</evidence>
<dbReference type="GO" id="GO:0003700">
    <property type="term" value="F:DNA-binding transcription factor activity"/>
    <property type="evidence" value="ECO:0007669"/>
    <property type="project" value="InterPro"/>
</dbReference>
<dbReference type="InterPro" id="IPR018060">
    <property type="entry name" value="HTH_AraC"/>
</dbReference>